<comment type="similarity">
    <text evidence="3">Belongs to the GGA protein family.</text>
</comment>
<dbReference type="InterPro" id="IPR008942">
    <property type="entry name" value="ENTH_VHS"/>
</dbReference>
<gene>
    <name evidence="14" type="ORF">J4Q44_G00287440</name>
</gene>
<proteinExistence type="inferred from homology"/>
<dbReference type="GO" id="GO:0035091">
    <property type="term" value="F:phosphatidylinositol binding"/>
    <property type="evidence" value="ECO:0007669"/>
    <property type="project" value="InterPro"/>
</dbReference>
<dbReference type="PANTHER" id="PTHR45905:SF4">
    <property type="entry name" value="ADP-RIBOSYLATION FACTOR-BINDING PROTEIN GGA1"/>
    <property type="match status" value="1"/>
</dbReference>
<organism evidence="14 15">
    <name type="scientific">Coregonus suidteri</name>
    <dbReference type="NCBI Taxonomy" id="861788"/>
    <lineage>
        <taxon>Eukaryota</taxon>
        <taxon>Metazoa</taxon>
        <taxon>Chordata</taxon>
        <taxon>Craniata</taxon>
        <taxon>Vertebrata</taxon>
        <taxon>Euteleostomi</taxon>
        <taxon>Actinopterygii</taxon>
        <taxon>Neopterygii</taxon>
        <taxon>Teleostei</taxon>
        <taxon>Protacanthopterygii</taxon>
        <taxon>Salmoniformes</taxon>
        <taxon>Salmonidae</taxon>
        <taxon>Coregoninae</taxon>
        <taxon>Coregonus</taxon>
    </lineage>
</organism>
<dbReference type="GO" id="GO:0031267">
    <property type="term" value="F:small GTPase binding"/>
    <property type="evidence" value="ECO:0007669"/>
    <property type="project" value="InterPro"/>
</dbReference>
<dbReference type="FunFam" id="1.20.5.170:FF:000023">
    <property type="entry name" value="ADP-ribosylation factor-binding protein GGA3 isoform X1"/>
    <property type="match status" value="1"/>
</dbReference>
<keyword evidence="8" id="KW-0333">Golgi apparatus</keyword>
<keyword evidence="5" id="KW-0967">Endosome</keyword>
<feature type="domain" description="GAE" evidence="12">
    <location>
        <begin position="540"/>
        <end position="661"/>
    </location>
</feature>
<feature type="region of interest" description="Disordered" evidence="10">
    <location>
        <begin position="458"/>
        <end position="522"/>
    </location>
</feature>
<dbReference type="GO" id="GO:0043130">
    <property type="term" value="F:ubiquitin binding"/>
    <property type="evidence" value="ECO:0007669"/>
    <property type="project" value="InterPro"/>
</dbReference>
<evidence type="ECO:0000259" key="12">
    <source>
        <dbReference type="PROSITE" id="PS50180"/>
    </source>
</evidence>
<dbReference type="PROSITE" id="PS50179">
    <property type="entry name" value="VHS"/>
    <property type="match status" value="1"/>
</dbReference>
<dbReference type="SUPFAM" id="SSF48464">
    <property type="entry name" value="ENTH/VHS domain"/>
    <property type="match status" value="1"/>
</dbReference>
<dbReference type="FunFam" id="2.60.40.1230:FF:000001">
    <property type="entry name" value="ADP-ribosylation factor-binding protein GGA1 isoform 1"/>
    <property type="match status" value="1"/>
</dbReference>
<dbReference type="EMBL" id="JAGTTL010000027">
    <property type="protein sequence ID" value="KAK6300646.1"/>
    <property type="molecule type" value="Genomic_DNA"/>
</dbReference>
<reference evidence="14 15" key="1">
    <citation type="submission" date="2021-04" db="EMBL/GenBank/DDBJ databases">
        <authorList>
            <person name="De Guttry C."/>
            <person name="Zahm M."/>
            <person name="Klopp C."/>
            <person name="Cabau C."/>
            <person name="Louis A."/>
            <person name="Berthelot C."/>
            <person name="Parey E."/>
            <person name="Roest Crollius H."/>
            <person name="Montfort J."/>
            <person name="Robinson-Rechavi M."/>
            <person name="Bucao C."/>
            <person name="Bouchez O."/>
            <person name="Gislard M."/>
            <person name="Lluch J."/>
            <person name="Milhes M."/>
            <person name="Lampietro C."/>
            <person name="Lopez Roques C."/>
            <person name="Donnadieu C."/>
            <person name="Braasch I."/>
            <person name="Desvignes T."/>
            <person name="Postlethwait J."/>
            <person name="Bobe J."/>
            <person name="Wedekind C."/>
            <person name="Guiguen Y."/>
        </authorList>
    </citation>
    <scope>NUCLEOTIDE SEQUENCE [LARGE SCALE GENOMIC DNA]</scope>
    <source>
        <strain evidence="14">Cs_M1</strain>
        <tissue evidence="14">Blood</tissue>
    </source>
</reference>
<evidence type="ECO:0000256" key="1">
    <source>
        <dbReference type="ARBA" id="ARBA00004150"/>
    </source>
</evidence>
<dbReference type="SUPFAM" id="SSF89009">
    <property type="entry name" value="GAT-like domain"/>
    <property type="match status" value="1"/>
</dbReference>
<comment type="caution">
    <text evidence="14">The sequence shown here is derived from an EMBL/GenBank/DDBJ whole genome shotgun (WGS) entry which is preliminary data.</text>
</comment>
<dbReference type="InterPro" id="IPR002014">
    <property type="entry name" value="VHS_dom"/>
</dbReference>
<dbReference type="GO" id="GO:0006893">
    <property type="term" value="P:Golgi to plasma membrane transport"/>
    <property type="evidence" value="ECO:0007669"/>
    <property type="project" value="TreeGrafter"/>
</dbReference>
<dbReference type="PROSITE" id="PS50180">
    <property type="entry name" value="GAE"/>
    <property type="match status" value="1"/>
</dbReference>
<dbReference type="InterPro" id="IPR008152">
    <property type="entry name" value="Clathrin_a/b/g-adaptin_app_Ig"/>
</dbReference>
<evidence type="ECO:0000259" key="13">
    <source>
        <dbReference type="PROSITE" id="PS50909"/>
    </source>
</evidence>
<evidence type="ECO:0000256" key="4">
    <source>
        <dbReference type="ARBA" id="ARBA00022448"/>
    </source>
</evidence>
<keyword evidence="7" id="KW-0653">Protein transport</keyword>
<evidence type="ECO:0000256" key="2">
    <source>
        <dbReference type="ARBA" id="ARBA00004220"/>
    </source>
</evidence>
<evidence type="ECO:0000256" key="7">
    <source>
        <dbReference type="ARBA" id="ARBA00022927"/>
    </source>
</evidence>
<dbReference type="GO" id="GO:0005802">
    <property type="term" value="C:trans-Golgi network"/>
    <property type="evidence" value="ECO:0007669"/>
    <property type="project" value="InterPro"/>
</dbReference>
<evidence type="ECO:0000256" key="9">
    <source>
        <dbReference type="ARBA" id="ARBA00023136"/>
    </source>
</evidence>
<dbReference type="InterPro" id="IPR038425">
    <property type="entry name" value="GAT_sf"/>
</dbReference>
<evidence type="ECO:0000256" key="3">
    <source>
        <dbReference type="ARBA" id="ARBA00008099"/>
    </source>
</evidence>
<name>A0AAN8LG72_9TELE</name>
<dbReference type="InterPro" id="IPR041198">
    <property type="entry name" value="GGA_N-GAT"/>
</dbReference>
<evidence type="ECO:0000256" key="8">
    <source>
        <dbReference type="ARBA" id="ARBA00023034"/>
    </source>
</evidence>
<comment type="subcellular location">
    <subcellularLocation>
        <location evidence="2">Early endosome membrane</location>
        <topology evidence="2">Peripheral membrane protein</topology>
    </subcellularLocation>
    <subcellularLocation>
        <location evidence="1">Golgi apparatus</location>
        <location evidence="1">trans-Golgi network membrane</location>
        <topology evidence="1">Peripheral membrane protein</topology>
    </subcellularLocation>
</comment>
<protein>
    <recommendedName>
        <fullName evidence="16">ADP-ribosylation factor-binding protein GGA1</fullName>
    </recommendedName>
</protein>
<evidence type="ECO:0000313" key="15">
    <source>
        <dbReference type="Proteomes" id="UP001356427"/>
    </source>
</evidence>
<evidence type="ECO:0008006" key="16">
    <source>
        <dbReference type="Google" id="ProtNLM"/>
    </source>
</evidence>
<keyword evidence="4" id="KW-0813">Transport</keyword>
<feature type="domain" description="VHS" evidence="11">
    <location>
        <begin position="36"/>
        <end position="166"/>
    </location>
</feature>
<sequence>MRQAEYRDICQFGNWNPRKMAAPPEEESLESRVNKATNPLNKEADWDSIQGFCEQLNNEPEGPQLATRLLAHKIQSPQEWEAMQALMVLEMCMKNCGKRFHNEVGKFRFLNELIKVVSPKYLGTRAPEPVKKKVLEVMFSWTVGLPDEPKIADAYQMLKKQGIVKQDPVLPDEPLPPPPPRTKSVIFEDEEKSKMLSRLLNSTHPEDLRAANKLIKEMVQEDQKRMEKVSKRVNTIQEVKESVGLLTQLLGEYSKESNSQSNQELIKDLYQSCEKMRPTLFRLASDTEDNDEALADILQANDSLTQVINLYRQLVKGEEVNGDTTAMPTLPGSSTALLDLTGLDTSPTELPSYPDTPSLQTPSQELGISLLDDELMSLGLNDVTPNSTPTPQSGDWNSFQCSDSVEPVVPAVPTAAVLLPAVTPNPQAPSGGTPAAPSKALDELDLLGKTLLQQALPPGTQHVNWDKLQPQSRPTLRDLQTKSSTNTTSTTTPSPILALPSEQPGSLLDSLPSLGPPAPAPQNDISLANVTVPLESIKPSSLLPVTVFDKHSLRVLFHFARDSPPSRPDVLVVIISMLSSAPIPVTNIRFQSAVPKVMKVKLQPPSGTELPAFNPILPPAAITQVLLLANPHKEMVRLRYKLTFDLGEESHDESGDVEQFPPPDTWGNL</sequence>
<evidence type="ECO:0000259" key="11">
    <source>
        <dbReference type="PROSITE" id="PS50179"/>
    </source>
</evidence>
<dbReference type="FunFam" id="1.25.40.90:FF:000011">
    <property type="entry name" value="ADP-ribosylation factor-binding protein GGA3 isoform X1"/>
    <property type="match status" value="1"/>
</dbReference>
<evidence type="ECO:0000256" key="6">
    <source>
        <dbReference type="ARBA" id="ARBA00022843"/>
    </source>
</evidence>
<dbReference type="Gene3D" id="2.60.40.1230">
    <property type="match status" value="1"/>
</dbReference>
<keyword evidence="15" id="KW-1185">Reference proteome</keyword>
<evidence type="ECO:0000313" key="14">
    <source>
        <dbReference type="EMBL" id="KAK6300646.1"/>
    </source>
</evidence>
<keyword evidence="9" id="KW-0472">Membrane</keyword>
<dbReference type="Gene3D" id="1.20.58.160">
    <property type="match status" value="1"/>
</dbReference>
<dbReference type="CDD" id="cd14239">
    <property type="entry name" value="GAT_GGA1_GGA2"/>
    <property type="match status" value="1"/>
</dbReference>
<evidence type="ECO:0000256" key="5">
    <source>
        <dbReference type="ARBA" id="ARBA00022753"/>
    </source>
</evidence>
<dbReference type="GO" id="GO:0006886">
    <property type="term" value="P:intracellular protein transport"/>
    <property type="evidence" value="ECO:0007669"/>
    <property type="project" value="InterPro"/>
</dbReference>
<accession>A0AAN8LG72</accession>
<dbReference type="Proteomes" id="UP001356427">
    <property type="component" value="Unassembled WGS sequence"/>
</dbReference>
<dbReference type="PANTHER" id="PTHR45905">
    <property type="entry name" value="GOLGI-LOCALIZED, GAMMA-ADAPTIN EAR CONTAINING, ARF BINDING PROTEIN"/>
    <property type="match status" value="1"/>
</dbReference>
<dbReference type="InterPro" id="IPR004152">
    <property type="entry name" value="GAT_dom"/>
</dbReference>
<feature type="domain" description="GAT" evidence="13">
    <location>
        <begin position="189"/>
        <end position="316"/>
    </location>
</feature>
<dbReference type="Pfam" id="PF02883">
    <property type="entry name" value="Alpha_adaptinC2"/>
    <property type="match status" value="1"/>
</dbReference>
<dbReference type="SUPFAM" id="SSF49348">
    <property type="entry name" value="Clathrin adaptor appendage domain"/>
    <property type="match status" value="1"/>
</dbReference>
<evidence type="ECO:0000256" key="10">
    <source>
        <dbReference type="SAM" id="MobiDB-lite"/>
    </source>
</evidence>
<dbReference type="PROSITE" id="PS50909">
    <property type="entry name" value="GAT"/>
    <property type="match status" value="1"/>
</dbReference>
<dbReference type="GO" id="GO:0031901">
    <property type="term" value="C:early endosome membrane"/>
    <property type="evidence" value="ECO:0007669"/>
    <property type="project" value="UniProtKB-SubCell"/>
</dbReference>
<dbReference type="Pfam" id="PF00790">
    <property type="entry name" value="VHS"/>
    <property type="match status" value="1"/>
</dbReference>
<dbReference type="Gene3D" id="1.25.40.90">
    <property type="match status" value="1"/>
</dbReference>
<dbReference type="GO" id="GO:0034394">
    <property type="term" value="P:protein localization to cell surface"/>
    <property type="evidence" value="ECO:0007669"/>
    <property type="project" value="TreeGrafter"/>
</dbReference>
<dbReference type="InterPro" id="IPR013041">
    <property type="entry name" value="Clathrin_app_Ig-like_sf"/>
</dbReference>
<dbReference type="AlphaFoldDB" id="A0AAN8LG72"/>
<dbReference type="Gene3D" id="1.20.5.170">
    <property type="match status" value="1"/>
</dbReference>
<dbReference type="SMART" id="SM00809">
    <property type="entry name" value="Alpha_adaptinC2"/>
    <property type="match status" value="1"/>
</dbReference>
<dbReference type="SMART" id="SM00288">
    <property type="entry name" value="VHS"/>
    <property type="match status" value="1"/>
</dbReference>
<dbReference type="Pfam" id="PF03127">
    <property type="entry name" value="GAT"/>
    <property type="match status" value="1"/>
</dbReference>
<dbReference type="CDD" id="cd17009">
    <property type="entry name" value="VHS_GGA1"/>
    <property type="match status" value="1"/>
</dbReference>
<feature type="compositionally biased region" description="Low complexity" evidence="10">
    <location>
        <begin position="481"/>
        <end position="494"/>
    </location>
</feature>
<dbReference type="Pfam" id="PF18308">
    <property type="entry name" value="GGA_N-GAT"/>
    <property type="match status" value="1"/>
</dbReference>
<dbReference type="InterPro" id="IPR008153">
    <property type="entry name" value="GAE_dom"/>
</dbReference>
<feature type="compositionally biased region" description="Low complexity" evidence="10">
    <location>
        <begin position="504"/>
        <end position="513"/>
    </location>
</feature>
<dbReference type="InterPro" id="IPR027422">
    <property type="entry name" value="GGA1-3"/>
</dbReference>
<keyword evidence="6" id="KW-0832">Ubl conjugation</keyword>